<feature type="domain" description="Exonuclease" evidence="9">
    <location>
        <begin position="50"/>
        <end position="220"/>
    </location>
</feature>
<dbReference type="GO" id="GO:0006260">
    <property type="term" value="P:DNA replication"/>
    <property type="evidence" value="ECO:0007669"/>
    <property type="project" value="UniProtKB-KW"/>
</dbReference>
<evidence type="ECO:0000256" key="7">
    <source>
        <dbReference type="ARBA" id="ARBA00022932"/>
    </source>
</evidence>
<dbReference type="InterPro" id="IPR036397">
    <property type="entry name" value="RNaseH_sf"/>
</dbReference>
<proteinExistence type="predicted"/>
<dbReference type="InterPro" id="IPR006054">
    <property type="entry name" value="DnaQ"/>
</dbReference>
<dbReference type="InterPro" id="IPR013520">
    <property type="entry name" value="Ribonucl_H"/>
</dbReference>
<keyword evidence="3" id="KW-0235">DNA replication</keyword>
<keyword evidence="1 10" id="KW-0808">Transferase</keyword>
<keyword evidence="6" id="KW-0269">Exonuclease</keyword>
<dbReference type="GO" id="GO:0003677">
    <property type="term" value="F:DNA binding"/>
    <property type="evidence" value="ECO:0007669"/>
    <property type="project" value="InterPro"/>
</dbReference>
<dbReference type="SUPFAM" id="SSF64496">
    <property type="entry name" value="DNA-binding domain of intron-encoded endonucleases"/>
    <property type="match status" value="1"/>
</dbReference>
<dbReference type="CDD" id="cd06127">
    <property type="entry name" value="DEDDh"/>
    <property type="match status" value="1"/>
</dbReference>
<evidence type="ECO:0000313" key="10">
    <source>
        <dbReference type="EMBL" id="AWB15703.1"/>
    </source>
</evidence>
<dbReference type="SMART" id="SM00479">
    <property type="entry name" value="EXOIII"/>
    <property type="match status" value="1"/>
</dbReference>
<dbReference type="SUPFAM" id="SSF48452">
    <property type="entry name" value="TPR-like"/>
    <property type="match status" value="1"/>
</dbReference>
<keyword evidence="10" id="KW-0614">Plasmid</keyword>
<reference evidence="10" key="1">
    <citation type="journal article" date="2018" name="Int. J. Antimicrob. Agents">
        <title>Vancomycin resistance in Enterococcus faecium isolated from Danish chicken meat is located on a pVEF4-like plasmid persisting in poultry for 18 years.</title>
        <authorList>
            <person name="Leinweber H."/>
            <person name="Alotaibi S.M.I."/>
            <person name="Overballe-Petersen S."/>
            <person name="Hansen F."/>
            <person name="Hasman H."/>
            <person name="Bortolaia V."/>
            <person name="Hammerum A.M."/>
            <person name="Ingmer H."/>
        </authorList>
    </citation>
    <scope>NUCLEOTIDE SEQUENCE</scope>
    <source>
        <strain evidence="10">HL1</strain>
        <plasmid evidence="10">pHLSA</plasmid>
    </source>
</reference>
<evidence type="ECO:0000256" key="6">
    <source>
        <dbReference type="ARBA" id="ARBA00022839"/>
    </source>
</evidence>
<dbReference type="AlphaFoldDB" id="A0A2S0T1H3"/>
<protein>
    <recommendedName>
        <fullName evidence="8">DNA polymerase III polC-type</fullName>
    </recommendedName>
</protein>
<evidence type="ECO:0000256" key="8">
    <source>
        <dbReference type="ARBA" id="ARBA00070925"/>
    </source>
</evidence>
<evidence type="ECO:0000256" key="1">
    <source>
        <dbReference type="ARBA" id="ARBA00022679"/>
    </source>
</evidence>
<evidence type="ECO:0000259" key="9">
    <source>
        <dbReference type="SMART" id="SM00479"/>
    </source>
</evidence>
<keyword evidence="5" id="KW-0378">Hydrolase</keyword>
<dbReference type="InterPro" id="IPR012337">
    <property type="entry name" value="RNaseH-like_sf"/>
</dbReference>
<dbReference type="FunFam" id="3.30.420.10:FF:000045">
    <property type="entry name" value="3'-5' exonuclease DinG"/>
    <property type="match status" value="1"/>
</dbReference>
<dbReference type="Gene3D" id="1.10.10.10">
    <property type="entry name" value="Winged helix-like DNA-binding domain superfamily/Winged helix DNA-binding domain"/>
    <property type="match status" value="1"/>
</dbReference>
<dbReference type="PANTHER" id="PTHR30231:SF4">
    <property type="entry name" value="PROTEIN NEN2"/>
    <property type="match status" value="1"/>
</dbReference>
<keyword evidence="4" id="KW-0540">Nuclease</keyword>
<dbReference type="SMART" id="SM00497">
    <property type="entry name" value="IENR1"/>
    <property type="match status" value="1"/>
</dbReference>
<evidence type="ECO:0000256" key="5">
    <source>
        <dbReference type="ARBA" id="ARBA00022801"/>
    </source>
</evidence>
<evidence type="ECO:0000256" key="3">
    <source>
        <dbReference type="ARBA" id="ARBA00022705"/>
    </source>
</evidence>
<dbReference type="PANTHER" id="PTHR30231">
    <property type="entry name" value="DNA POLYMERASE III SUBUNIT EPSILON"/>
    <property type="match status" value="1"/>
</dbReference>
<geneLocation type="plasmid" evidence="10">
    <name>pHLSA</name>
</geneLocation>
<sequence>MGLFDFLKKKQGKVSKHVDYQLASSLFRTGKVFAEKLEVDISNVDEFRKTFIAFDVETTGLNSSSDRIVEIGAVLFKEGVPIQSFGTLVNPKVRIAASASAINNITNEMLNSAPNEQEVYPQLVEFLGDALDGKITMCAHNASFDFGFLSNTFSRLGYDAKIKYVDTLSLSRKHIKGIVNHKQETVAEYFGLINDTAHRAESDADICGKIFWGVLDIIEESLEEQKKQIEKMTPDIKELEACAFIQDIIEKKGCDTSWIRYRKNSNNYVDVTCLYTFLKFKFAKKGNYIIIRKDATNGIDLPIEPCTVSEGGTTNVRVYFRSPFDLTPLSNYIFSAYSDCYNSMNEYMSVSNYTKKEAEQSLSMLKSISKSAMKELLFDAKNRGYDETEVNLNIEKVISREDVIINGLHNRVSLNKIRNIGNWEKGFDAGYPYWERGETARKNGKVDEAIALFDKARYNGYDAPALYDSYAKAYRKIKDYDNEILILDEGIMRKTRHDVGTLEARRDKAIKLLFAKQEAEWIAKEKSDFLKANKKEDAISEPSKKRGRQIIQMTDDGTIIKEFDTIASAVKEVGVNSKSIRDAANGVQKHAGGYCWKYKD</sequence>
<evidence type="ECO:0000256" key="4">
    <source>
        <dbReference type="ARBA" id="ARBA00022722"/>
    </source>
</evidence>
<dbReference type="InterPro" id="IPR011990">
    <property type="entry name" value="TPR-like_helical_dom_sf"/>
</dbReference>
<dbReference type="RefSeq" id="WP_113833207.1">
    <property type="nucleotide sequence ID" value="NZ_JARDAB010000011.1"/>
</dbReference>
<dbReference type="InterPro" id="IPR003647">
    <property type="entry name" value="Intron_nuc_1_rpt"/>
</dbReference>
<dbReference type="Gene3D" id="3.30.420.10">
    <property type="entry name" value="Ribonuclease H-like superfamily/Ribonuclease H"/>
    <property type="match status" value="1"/>
</dbReference>
<dbReference type="Pfam" id="PF00929">
    <property type="entry name" value="RNase_T"/>
    <property type="match status" value="1"/>
</dbReference>
<keyword evidence="2 10" id="KW-0548">Nucleotidyltransferase</keyword>
<evidence type="ECO:0000256" key="2">
    <source>
        <dbReference type="ARBA" id="ARBA00022695"/>
    </source>
</evidence>
<dbReference type="EMBL" id="MG674581">
    <property type="protein sequence ID" value="AWB15703.1"/>
    <property type="molecule type" value="Genomic_DNA"/>
</dbReference>
<dbReference type="GO" id="GO:0003887">
    <property type="term" value="F:DNA-directed DNA polymerase activity"/>
    <property type="evidence" value="ECO:0007669"/>
    <property type="project" value="UniProtKB-KW"/>
</dbReference>
<organism evidence="10">
    <name type="scientific">Enterococcus faecium</name>
    <name type="common">Streptococcus faecium</name>
    <dbReference type="NCBI Taxonomy" id="1352"/>
    <lineage>
        <taxon>Bacteria</taxon>
        <taxon>Bacillati</taxon>
        <taxon>Bacillota</taxon>
        <taxon>Bacilli</taxon>
        <taxon>Lactobacillales</taxon>
        <taxon>Enterococcaceae</taxon>
        <taxon>Enterococcus</taxon>
    </lineage>
</organism>
<name>A0A2S0T1H3_ENTFC</name>
<dbReference type="InterPro" id="IPR036388">
    <property type="entry name" value="WH-like_DNA-bd_sf"/>
</dbReference>
<accession>A0A2S0T1H3</accession>
<dbReference type="GO" id="GO:0008408">
    <property type="term" value="F:3'-5' exonuclease activity"/>
    <property type="evidence" value="ECO:0007669"/>
    <property type="project" value="TreeGrafter"/>
</dbReference>
<keyword evidence="7" id="KW-0239">DNA-directed DNA polymerase</keyword>
<dbReference type="NCBIfam" id="TIGR00573">
    <property type="entry name" value="dnaq"/>
    <property type="match status" value="1"/>
</dbReference>
<dbReference type="SUPFAM" id="SSF53098">
    <property type="entry name" value="Ribonuclease H-like"/>
    <property type="match status" value="1"/>
</dbReference>